<feature type="domain" description="SPOR" evidence="1">
    <location>
        <begin position="237"/>
        <end position="314"/>
    </location>
</feature>
<dbReference type="RefSeq" id="WP_168551342.1">
    <property type="nucleotide sequence ID" value="NZ_JAAWWL010000001.1"/>
</dbReference>
<evidence type="ECO:0000313" key="3">
    <source>
        <dbReference type="Proteomes" id="UP000718451"/>
    </source>
</evidence>
<protein>
    <submittedName>
        <fullName evidence="2">SPOR domain-containing protein</fullName>
    </submittedName>
</protein>
<gene>
    <name evidence="2" type="ORF">HCU67_04285</name>
</gene>
<evidence type="ECO:0000259" key="1">
    <source>
        <dbReference type="PROSITE" id="PS51724"/>
    </source>
</evidence>
<keyword evidence="3" id="KW-1185">Reference proteome</keyword>
<dbReference type="Pfam" id="PF05036">
    <property type="entry name" value="SPOR"/>
    <property type="match status" value="1"/>
</dbReference>
<dbReference type="Gene3D" id="3.30.70.1070">
    <property type="entry name" value="Sporulation related repeat"/>
    <property type="match status" value="1"/>
</dbReference>
<sequence>MRVEQYITELLYHHNCVILPDFGGFLANTTHAQFEKESNLLLPPSKSISFNEHLSSNDGLLVNHIAKAKKLEYNEALTKVQLTIKEWKQKLNAGEKLRLVNLGVLQMSQDKALVFTPKNDTNYLASSFGLSTVAAIPIKRESLKKEVVQLEASVPLKITPEKRKESTLRPWMKYAAILLLMVSMGTSGYLGYKEYGQNKIALEQKAAVQVTNQLQQATFFDTSPLELPPLHLKVKRVTQGPKYFIIAGAFRSKANADKKVQMLQEAGFDASYIGTNSFGLHQVSFESSNDKSLALNKLREIRKNIASDAWILIKK</sequence>
<dbReference type="InterPro" id="IPR041268">
    <property type="entry name" value="HU-CCDC81_bac_2"/>
</dbReference>
<dbReference type="PROSITE" id="PS51724">
    <property type="entry name" value="SPOR"/>
    <property type="match status" value="1"/>
</dbReference>
<reference evidence="2 3" key="1">
    <citation type="submission" date="2020-04" db="EMBL/GenBank/DDBJ databases">
        <authorList>
            <person name="Yoon J."/>
        </authorList>
    </citation>
    <scope>NUCLEOTIDE SEQUENCE [LARGE SCALE GENOMIC DNA]</scope>
    <source>
        <strain evidence="2 3">DJ-13</strain>
    </source>
</reference>
<comment type="caution">
    <text evidence="2">The sequence shown here is derived from an EMBL/GenBank/DDBJ whole genome shotgun (WGS) entry which is preliminary data.</text>
</comment>
<dbReference type="InterPro" id="IPR007730">
    <property type="entry name" value="SPOR-like_dom"/>
</dbReference>
<dbReference type="Pfam" id="PF18175">
    <property type="entry name" value="HU-CCDC81_bac_2"/>
    <property type="match status" value="1"/>
</dbReference>
<dbReference type="SUPFAM" id="SSF110997">
    <property type="entry name" value="Sporulation related repeat"/>
    <property type="match status" value="1"/>
</dbReference>
<accession>A0ABX1GPZ3</accession>
<dbReference type="InterPro" id="IPR036680">
    <property type="entry name" value="SPOR-like_sf"/>
</dbReference>
<evidence type="ECO:0000313" key="2">
    <source>
        <dbReference type="EMBL" id="NKI31150.1"/>
    </source>
</evidence>
<dbReference type="EMBL" id="JAAWWL010000001">
    <property type="protein sequence ID" value="NKI31150.1"/>
    <property type="molecule type" value="Genomic_DNA"/>
</dbReference>
<dbReference type="Pfam" id="PF18174">
    <property type="entry name" value="HU-CCDC81_bac_1"/>
    <property type="match status" value="1"/>
</dbReference>
<dbReference type="InterPro" id="IPR040495">
    <property type="entry name" value="HU-CCDC81_bac_1"/>
</dbReference>
<name>A0ABX1GPZ3_9FLAO</name>
<dbReference type="Proteomes" id="UP000718451">
    <property type="component" value="Unassembled WGS sequence"/>
</dbReference>
<proteinExistence type="predicted"/>
<organism evidence="2 3">
    <name type="scientific">Croceivirga thetidis</name>
    <dbReference type="NCBI Taxonomy" id="2721623"/>
    <lineage>
        <taxon>Bacteria</taxon>
        <taxon>Pseudomonadati</taxon>
        <taxon>Bacteroidota</taxon>
        <taxon>Flavobacteriia</taxon>
        <taxon>Flavobacteriales</taxon>
        <taxon>Flavobacteriaceae</taxon>
        <taxon>Croceivirga</taxon>
    </lineage>
</organism>